<comment type="similarity">
    <text evidence="2">Belongs to the CRISPR-associated Csm5 family.</text>
</comment>
<dbReference type="InterPro" id="IPR005537">
    <property type="entry name" value="RAMP_III_fam"/>
</dbReference>
<dbReference type="InterPro" id="IPR010173">
    <property type="entry name" value="CRISPR-assoc_Csm5"/>
</dbReference>
<feature type="domain" description="CRISPR type III-associated protein" evidence="7">
    <location>
        <begin position="66"/>
        <end position="241"/>
    </location>
</feature>
<evidence type="ECO:0000256" key="2">
    <source>
        <dbReference type="ARBA" id="ARBA00006680"/>
    </source>
</evidence>
<dbReference type="Pfam" id="PF03787">
    <property type="entry name" value="RAMPs"/>
    <property type="match status" value="1"/>
</dbReference>
<sequence>MERMALPAGGDAGRRFVPRRQRAGWRAGGRDAGSWGRAPGLPVRVRTLSRRGAPVSQPRLVQFRLTFQVLTPLHIGSGIRYHRDYDFRDEGGKAVRLVDVDRALELLPDQLIPRIADGRIAAALDPRTLEQATRAILPVYGTRAVGQDLLAFIRDGMGRAYLPGSTLKGAFRSALLDAFVQRNRDTVRGLVRAGEGSREQAARGVERRAFDVNIEHTVEGRDFPNRDVNRWLRLADAFPVGELKMVASEVQVRSVSSRGRQAIPVWVEAVSPGAQFVTTLAMAPAAWSPWKELDDDRKVLFGSNLLGVLQTWGAALREIELAHWRRLDPGVASNFEGKVPAGQTVFPVGFGTGWVAKTIGRHLRDDRDLMRQLLYRYRLSRSKSPDPANFPVGHRVVDGPGGWLPMGWVMVSGAEPVR</sequence>
<evidence type="ECO:0000313" key="8">
    <source>
        <dbReference type="EMBL" id="QFG03687.1"/>
    </source>
</evidence>
<evidence type="ECO:0000256" key="3">
    <source>
        <dbReference type="ARBA" id="ARBA00016113"/>
    </source>
</evidence>
<evidence type="ECO:0000259" key="7">
    <source>
        <dbReference type="Pfam" id="PF03787"/>
    </source>
</evidence>
<dbReference type="PANTHER" id="PTHR38007">
    <property type="entry name" value="CRISPR SYSTEM CMS PROTEIN CSM5"/>
    <property type="match status" value="1"/>
</dbReference>
<keyword evidence="4" id="KW-0694">RNA-binding</keyword>
<evidence type="ECO:0000313" key="9">
    <source>
        <dbReference type="Proteomes" id="UP000326331"/>
    </source>
</evidence>
<dbReference type="NCBIfam" id="TIGR01899">
    <property type="entry name" value="cas_TM1807_csm5"/>
    <property type="match status" value="1"/>
</dbReference>
<protein>
    <recommendedName>
        <fullName evidence="3">CRISPR system Cms protein Csm5</fullName>
    </recommendedName>
    <alternativeName>
        <fullName evidence="6">CRISPR type III A-associated protein Csm5</fullName>
    </alternativeName>
</protein>
<dbReference type="EMBL" id="CP042829">
    <property type="protein sequence ID" value="QFG03687.1"/>
    <property type="molecule type" value="Genomic_DNA"/>
</dbReference>
<evidence type="ECO:0000256" key="5">
    <source>
        <dbReference type="ARBA" id="ARBA00023118"/>
    </source>
</evidence>
<dbReference type="PANTHER" id="PTHR38007:SF1">
    <property type="entry name" value="CRISPR SYSTEM CMS PROTEIN CSM5"/>
    <property type="match status" value="1"/>
</dbReference>
<proteinExistence type="inferred from homology"/>
<accession>A0ABX6C328</accession>
<dbReference type="Proteomes" id="UP000326331">
    <property type="component" value="Chromosome"/>
</dbReference>
<evidence type="ECO:0000256" key="4">
    <source>
        <dbReference type="ARBA" id="ARBA00022884"/>
    </source>
</evidence>
<evidence type="ECO:0000256" key="1">
    <source>
        <dbReference type="ARBA" id="ARBA00003088"/>
    </source>
</evidence>
<evidence type="ECO:0000256" key="6">
    <source>
        <dbReference type="ARBA" id="ARBA00031720"/>
    </source>
</evidence>
<keyword evidence="9" id="KW-1185">Reference proteome</keyword>
<name>A0ABX6C328_9CHLR</name>
<organism evidence="8 9">
    <name type="scientific">Tepidiforma bonchosmolovskayae</name>
    <dbReference type="NCBI Taxonomy" id="2601677"/>
    <lineage>
        <taxon>Bacteria</taxon>
        <taxon>Bacillati</taxon>
        <taxon>Chloroflexota</taxon>
        <taxon>Tepidiformia</taxon>
        <taxon>Tepidiformales</taxon>
        <taxon>Tepidiformaceae</taxon>
        <taxon>Tepidiforma</taxon>
    </lineage>
</organism>
<gene>
    <name evidence="8" type="primary">csm5</name>
    <name evidence="8" type="ORF">Tbon_10395</name>
</gene>
<keyword evidence="5" id="KW-0051">Antiviral defense</keyword>
<comment type="function">
    <text evidence="1">This subunit might be involved in maturation of a crRNA intermediate to its mature form.</text>
</comment>
<reference evidence="8 9" key="1">
    <citation type="submission" date="2019-08" db="EMBL/GenBank/DDBJ databases">
        <authorList>
            <person name="Toschakov S.V."/>
        </authorList>
    </citation>
    <scope>NUCLEOTIDE SEQUENCE [LARGE SCALE GENOMIC DNA]</scope>
    <source>
        <strain evidence="8 9">3753O</strain>
    </source>
</reference>
<reference evidence="8 9" key="2">
    <citation type="submission" date="2019-10" db="EMBL/GenBank/DDBJ databases">
        <title>Thermopilla bonchosmolovskayae gen. nov., sp. nov., a moderately thermophilic Chloroflexi bacterium from a Chukotka hot spring (Arctic, Russia), representing a novel classis Thermopillaia, which include previously uncultivated lineage OLB14.</title>
        <authorList>
            <person name="Kochetkova T.V."/>
            <person name="Zayulina K.S."/>
            <person name="Zhigarkov V.S."/>
            <person name="Minaev N.V."/>
            <person name="Novikov A."/>
            <person name="Toshchakov S.V."/>
            <person name="Elcheninov A.G."/>
            <person name="Kublanov I.V."/>
        </authorList>
    </citation>
    <scope>NUCLEOTIDE SEQUENCE [LARGE SCALE GENOMIC DNA]</scope>
    <source>
        <strain evidence="8 9">3753O</strain>
    </source>
</reference>